<dbReference type="EMBL" id="CP151767">
    <property type="protein sequence ID" value="WZU67518.2"/>
    <property type="molecule type" value="Genomic_DNA"/>
</dbReference>
<evidence type="ECO:0000259" key="4">
    <source>
        <dbReference type="PROSITE" id="PS50995"/>
    </source>
</evidence>
<dbReference type="PANTHER" id="PTHR42756">
    <property type="entry name" value="TRANSCRIPTIONAL REGULATOR, MARR"/>
    <property type="match status" value="1"/>
</dbReference>
<keyword evidence="6" id="KW-1185">Reference proteome</keyword>
<gene>
    <name evidence="5" type="ORF">AABB31_21780</name>
</gene>
<dbReference type="SMART" id="SM00347">
    <property type="entry name" value="HTH_MARR"/>
    <property type="match status" value="1"/>
</dbReference>
<dbReference type="Proteomes" id="UP001470809">
    <property type="component" value="Chromosome"/>
</dbReference>
<sequence length="162" mass="18324">MNQAAKEFVVEGLLDTDYRLHLSAGYRLSRISRLIQTRLESQLAEIGLTRMKWCVLASIGLSKISTSSELADYIGVTRQATSRVLVQMRKEGLIDQVLDALDGRSRLLKLTPKGIDLLNQCVPMVEKNRARFLDKLSKSQRKEFDRFIDIILEGESTPVDSL</sequence>
<evidence type="ECO:0000313" key="6">
    <source>
        <dbReference type="Proteomes" id="UP001470809"/>
    </source>
</evidence>
<evidence type="ECO:0000313" key="5">
    <source>
        <dbReference type="EMBL" id="WZU67518.2"/>
    </source>
</evidence>
<dbReference type="GO" id="GO:0003677">
    <property type="term" value="F:DNA binding"/>
    <property type="evidence" value="ECO:0007669"/>
    <property type="project" value="UniProtKB-KW"/>
</dbReference>
<dbReference type="KEGG" id="yrh:AABB31_21780"/>
<dbReference type="PRINTS" id="PR00598">
    <property type="entry name" value="HTHMARR"/>
</dbReference>
<feature type="domain" description="HTH marR-type" evidence="4">
    <location>
        <begin position="21"/>
        <end position="153"/>
    </location>
</feature>
<dbReference type="PANTHER" id="PTHR42756:SF1">
    <property type="entry name" value="TRANSCRIPTIONAL REPRESSOR OF EMRAB OPERON"/>
    <property type="match status" value="1"/>
</dbReference>
<dbReference type="AlphaFoldDB" id="A0AAN0MKH2"/>
<dbReference type="SUPFAM" id="SSF46785">
    <property type="entry name" value="Winged helix' DNA-binding domain"/>
    <property type="match status" value="1"/>
</dbReference>
<evidence type="ECO:0000256" key="2">
    <source>
        <dbReference type="ARBA" id="ARBA00023125"/>
    </source>
</evidence>
<name>A0AAN0MKH2_9RHOB</name>
<keyword evidence="2" id="KW-0238">DNA-binding</keyword>
<keyword evidence="1" id="KW-0805">Transcription regulation</keyword>
<organism evidence="5 6">
    <name type="scientific">Yoonia rhodophyticola</name>
    <dbReference type="NCBI Taxonomy" id="3137370"/>
    <lineage>
        <taxon>Bacteria</taxon>
        <taxon>Pseudomonadati</taxon>
        <taxon>Pseudomonadota</taxon>
        <taxon>Alphaproteobacteria</taxon>
        <taxon>Rhodobacterales</taxon>
        <taxon>Paracoccaceae</taxon>
        <taxon>Yoonia</taxon>
    </lineage>
</organism>
<dbReference type="InterPro" id="IPR000835">
    <property type="entry name" value="HTH_MarR-typ"/>
</dbReference>
<dbReference type="GO" id="GO:0003700">
    <property type="term" value="F:DNA-binding transcription factor activity"/>
    <property type="evidence" value="ECO:0007669"/>
    <property type="project" value="InterPro"/>
</dbReference>
<keyword evidence="3" id="KW-0804">Transcription</keyword>
<protein>
    <submittedName>
        <fullName evidence="5">MarR family winged helix-turn-helix transcriptional regulator</fullName>
    </submittedName>
</protein>
<dbReference type="RefSeq" id="WP_373635109.1">
    <property type="nucleotide sequence ID" value="NZ_CP151767.2"/>
</dbReference>
<dbReference type="PROSITE" id="PS50995">
    <property type="entry name" value="HTH_MARR_2"/>
    <property type="match status" value="1"/>
</dbReference>
<reference evidence="5 6" key="2">
    <citation type="submission" date="2024-08" db="EMBL/GenBank/DDBJ databases">
        <title>Phylogenomic analyses of a clade within the roseobacter group suggest taxonomic reassignments of species of the genera Aestuariivita, Citreicella, Loktanella, Nautella, Pelagibaca, Ruegeria, Thalassobius, Thiobacimonas and Tropicibacter, and the proposal o.</title>
        <authorList>
            <person name="Jeon C.O."/>
        </authorList>
    </citation>
    <scope>NUCLEOTIDE SEQUENCE [LARGE SCALE GENOMIC DNA]</scope>
    <source>
        <strain evidence="5 6">SS1-5</strain>
    </source>
</reference>
<dbReference type="InterPro" id="IPR036388">
    <property type="entry name" value="WH-like_DNA-bd_sf"/>
</dbReference>
<accession>A0AAN0MKH2</accession>
<proteinExistence type="predicted"/>
<dbReference type="InterPro" id="IPR036390">
    <property type="entry name" value="WH_DNA-bd_sf"/>
</dbReference>
<reference evidence="6" key="1">
    <citation type="submission" date="2024-04" db="EMBL/GenBank/DDBJ databases">
        <title>Phylogenomic analyses of a clade within the roseobacter group suggest taxonomic reassignments of species of the genera Aestuariivita, Citreicella, Loktanella, Nautella, Pelagibaca, Ruegeria, Thalassobius, Thiobacimonas and Tropicibacter, and the proposal o.</title>
        <authorList>
            <person name="Jeon C.O."/>
        </authorList>
    </citation>
    <scope>NUCLEOTIDE SEQUENCE [LARGE SCALE GENOMIC DNA]</scope>
    <source>
        <strain evidence="6">SS1-5</strain>
    </source>
</reference>
<evidence type="ECO:0000256" key="1">
    <source>
        <dbReference type="ARBA" id="ARBA00023015"/>
    </source>
</evidence>
<evidence type="ECO:0000256" key="3">
    <source>
        <dbReference type="ARBA" id="ARBA00023163"/>
    </source>
</evidence>
<dbReference type="Gene3D" id="1.10.10.10">
    <property type="entry name" value="Winged helix-like DNA-binding domain superfamily/Winged helix DNA-binding domain"/>
    <property type="match status" value="1"/>
</dbReference>
<dbReference type="Pfam" id="PF12802">
    <property type="entry name" value="MarR_2"/>
    <property type="match status" value="1"/>
</dbReference>